<keyword evidence="2" id="KW-1003">Cell membrane</keyword>
<evidence type="ECO:0000313" key="7">
    <source>
        <dbReference type="EMBL" id="KAA9041787.1"/>
    </source>
</evidence>
<feature type="transmembrane region" description="Helical" evidence="6">
    <location>
        <begin position="226"/>
        <end position="248"/>
    </location>
</feature>
<dbReference type="AlphaFoldDB" id="A0A5J5IP42"/>
<feature type="transmembrane region" description="Helical" evidence="6">
    <location>
        <begin position="94"/>
        <end position="113"/>
    </location>
</feature>
<feature type="transmembrane region" description="Helical" evidence="6">
    <location>
        <begin position="125"/>
        <end position="148"/>
    </location>
</feature>
<evidence type="ECO:0000256" key="4">
    <source>
        <dbReference type="ARBA" id="ARBA00022989"/>
    </source>
</evidence>
<feature type="transmembrane region" description="Helical" evidence="6">
    <location>
        <begin position="341"/>
        <end position="363"/>
    </location>
</feature>
<dbReference type="GO" id="GO:0005886">
    <property type="term" value="C:plasma membrane"/>
    <property type="evidence" value="ECO:0007669"/>
    <property type="project" value="UniProtKB-SubCell"/>
</dbReference>
<feature type="transmembrane region" description="Helical" evidence="6">
    <location>
        <begin position="187"/>
        <end position="206"/>
    </location>
</feature>
<dbReference type="PANTHER" id="PTHR30250">
    <property type="entry name" value="PST FAMILY PREDICTED COLANIC ACID TRANSPORTER"/>
    <property type="match status" value="1"/>
</dbReference>
<comment type="subcellular location">
    <subcellularLocation>
        <location evidence="1">Cell membrane</location>
        <topology evidence="1">Multi-pass membrane protein</topology>
    </subcellularLocation>
</comment>
<dbReference type="EMBL" id="VYQF01000001">
    <property type="protein sequence ID" value="KAA9041787.1"/>
    <property type="molecule type" value="Genomic_DNA"/>
</dbReference>
<feature type="transmembrane region" description="Helical" evidence="6">
    <location>
        <begin position="52"/>
        <end position="73"/>
    </location>
</feature>
<proteinExistence type="predicted"/>
<dbReference type="PANTHER" id="PTHR30250:SF11">
    <property type="entry name" value="O-ANTIGEN TRANSPORTER-RELATED"/>
    <property type="match status" value="1"/>
</dbReference>
<dbReference type="InterPro" id="IPR050833">
    <property type="entry name" value="Poly_Biosynth_Transport"/>
</dbReference>
<name>A0A5J5IP42_9BACT</name>
<feature type="transmembrane region" description="Helical" evidence="6">
    <location>
        <begin position="304"/>
        <end position="329"/>
    </location>
</feature>
<evidence type="ECO:0000256" key="3">
    <source>
        <dbReference type="ARBA" id="ARBA00022692"/>
    </source>
</evidence>
<dbReference type="Proteomes" id="UP000326903">
    <property type="component" value="Unassembled WGS sequence"/>
</dbReference>
<feature type="transmembrane region" description="Helical" evidence="6">
    <location>
        <begin position="395"/>
        <end position="415"/>
    </location>
</feature>
<keyword evidence="8" id="KW-1185">Reference proteome</keyword>
<organism evidence="7 8">
    <name type="scientific">Ginsengibacter hankyongi</name>
    <dbReference type="NCBI Taxonomy" id="2607284"/>
    <lineage>
        <taxon>Bacteria</taxon>
        <taxon>Pseudomonadati</taxon>
        <taxon>Bacteroidota</taxon>
        <taxon>Chitinophagia</taxon>
        <taxon>Chitinophagales</taxon>
        <taxon>Chitinophagaceae</taxon>
        <taxon>Ginsengibacter</taxon>
    </lineage>
</organism>
<protein>
    <recommendedName>
        <fullName evidence="9">Polysaccharide biosynthesis protein C-terminal domain-containing protein</fullName>
    </recommendedName>
</protein>
<evidence type="ECO:0000256" key="1">
    <source>
        <dbReference type="ARBA" id="ARBA00004651"/>
    </source>
</evidence>
<reference evidence="7 8" key="1">
    <citation type="submission" date="2019-09" db="EMBL/GenBank/DDBJ databases">
        <title>Draft genome sequence of Ginsengibacter sp. BR5-29.</title>
        <authorList>
            <person name="Im W.-T."/>
        </authorList>
    </citation>
    <scope>NUCLEOTIDE SEQUENCE [LARGE SCALE GENOMIC DNA]</scope>
    <source>
        <strain evidence="7 8">BR5-29</strain>
    </source>
</reference>
<evidence type="ECO:0000256" key="2">
    <source>
        <dbReference type="ARBA" id="ARBA00022475"/>
    </source>
</evidence>
<gene>
    <name evidence="7" type="ORF">FW778_07160</name>
</gene>
<evidence type="ECO:0008006" key="9">
    <source>
        <dbReference type="Google" id="ProtNLM"/>
    </source>
</evidence>
<comment type="caution">
    <text evidence="7">The sequence shown here is derived from an EMBL/GenBank/DDBJ whole genome shotgun (WGS) entry which is preliminary data.</text>
</comment>
<feature type="transmembrane region" description="Helical" evidence="6">
    <location>
        <begin position="260"/>
        <end position="283"/>
    </location>
</feature>
<dbReference type="RefSeq" id="WP_150413907.1">
    <property type="nucleotide sequence ID" value="NZ_VYQF01000001.1"/>
</dbReference>
<keyword evidence="5 6" id="KW-0472">Membrane</keyword>
<keyword evidence="3 6" id="KW-0812">Transmembrane</keyword>
<evidence type="ECO:0000256" key="5">
    <source>
        <dbReference type="ARBA" id="ARBA00023136"/>
    </source>
</evidence>
<evidence type="ECO:0000256" key="6">
    <source>
        <dbReference type="SAM" id="Phobius"/>
    </source>
</evidence>
<keyword evidence="4 6" id="KW-1133">Transmembrane helix</keyword>
<sequence>MTSIQSLKGQYKSPALKAMGIYTITNFFGKGLSFLLLPLFTNPKYLTPADNGLLSLFGQAIIFVLPFINLGVLQSASVDYFKLDRKNFKDFCTTGFAMAITMAIVSAIAFFLGRDFLSKRFSFPAIFIWAIPFAAFLNFCYEFVILLVRNRDDAPRYMKVNITKIVMELGLAVLLIVYFSWGWLGRVSGILVSAAMVALYAVYFLLKNGYLCGTVRKQIIIAELKYSVPIITMQLSMFCLFSSDSFLLAGITKNTAEVGIYGMACVFGSIIITLSGAIIQYMVPKINKALAAEQTDYAEIQKQAKMYFSIMAFAFVALLLCVPVIYHLFINSTYWPGIRYFFFLSAGYFFWTIAVFMYTFLLYHKQKMKLFAQALFVIAISLCSNYLFIKAMGSIGAAVSVCCSYFIVMLLAFIATKKYWKLLLHSAKV</sequence>
<evidence type="ECO:0000313" key="8">
    <source>
        <dbReference type="Proteomes" id="UP000326903"/>
    </source>
</evidence>
<feature type="transmembrane region" description="Helical" evidence="6">
    <location>
        <begin position="160"/>
        <end position="181"/>
    </location>
</feature>
<feature type="transmembrane region" description="Helical" evidence="6">
    <location>
        <begin position="370"/>
        <end position="389"/>
    </location>
</feature>
<accession>A0A5J5IP42</accession>
<feature type="transmembrane region" description="Helical" evidence="6">
    <location>
        <begin position="21"/>
        <end position="40"/>
    </location>
</feature>